<dbReference type="RefSeq" id="WP_081232427.1">
    <property type="nucleotide sequence ID" value="NZ_AQHB01000028.1"/>
</dbReference>
<keyword evidence="8" id="KW-0472">Membrane</keyword>
<dbReference type="InterPro" id="IPR045584">
    <property type="entry name" value="Pilin-like"/>
</dbReference>
<evidence type="ECO:0000256" key="4">
    <source>
        <dbReference type="ARBA" id="ARBA00022481"/>
    </source>
</evidence>
<sequence length="174" mass="19571">MTNSYKQVMGFSLFELVVVCLISAILLSISVPSTSELMKFDRPKQALISLDRALSYARLKSIYSGERVTLCPLVNNRCSRAFWHEELTIFIDKGKLKEFNSQDTILRVLDKIPAVDELTYPRRAITFKHSGTTWGLGNGTFVYCVLHYDGSKTGKALSLSIIGRTTLKDTHLCD</sequence>
<name>A0A166WP66_9GAMM</name>
<evidence type="ECO:0000256" key="9">
    <source>
        <dbReference type="ARBA" id="ARBA00025772"/>
    </source>
</evidence>
<organism evidence="12 13">
    <name type="scientific">Pseudoalteromonas luteoviolacea DSM 6061</name>
    <dbReference type="NCBI Taxonomy" id="1365250"/>
    <lineage>
        <taxon>Bacteria</taxon>
        <taxon>Pseudomonadati</taxon>
        <taxon>Pseudomonadota</taxon>
        <taxon>Gammaproteobacteria</taxon>
        <taxon>Alteromonadales</taxon>
        <taxon>Pseudoalteromonadaceae</taxon>
        <taxon>Pseudoalteromonas</taxon>
    </lineage>
</organism>
<evidence type="ECO:0000256" key="2">
    <source>
        <dbReference type="ARBA" id="ARBA00021549"/>
    </source>
</evidence>
<accession>A0A166WP66</accession>
<dbReference type="PATRIC" id="fig|1365250.3.peg.2729"/>
<keyword evidence="7" id="KW-1133">Transmembrane helix</keyword>
<dbReference type="Gene3D" id="3.55.40.10">
    <property type="entry name" value="minor pseudopilin epsh domain"/>
    <property type="match status" value="1"/>
</dbReference>
<keyword evidence="6" id="KW-0812">Transmembrane</keyword>
<evidence type="ECO:0000256" key="8">
    <source>
        <dbReference type="ARBA" id="ARBA00023136"/>
    </source>
</evidence>
<protein>
    <recommendedName>
        <fullName evidence="2">Type II secretion system protein H</fullName>
    </recommendedName>
    <alternativeName>
        <fullName evidence="10">General secretion pathway protein H</fullName>
    </alternativeName>
</protein>
<evidence type="ECO:0000259" key="11">
    <source>
        <dbReference type="Pfam" id="PF12019"/>
    </source>
</evidence>
<dbReference type="EMBL" id="AUYB01000103">
    <property type="protein sequence ID" value="KZN37708.1"/>
    <property type="molecule type" value="Genomic_DNA"/>
</dbReference>
<evidence type="ECO:0000256" key="7">
    <source>
        <dbReference type="ARBA" id="ARBA00022989"/>
    </source>
</evidence>
<reference evidence="12 13" key="1">
    <citation type="submission" date="2013-07" db="EMBL/GenBank/DDBJ databases">
        <title>Comparative Genomic and Metabolomic Analysis of Twelve Strains of Pseudoalteromonas luteoviolacea.</title>
        <authorList>
            <person name="Vynne N.G."/>
            <person name="Mansson M."/>
            <person name="Gram L."/>
        </authorList>
    </citation>
    <scope>NUCLEOTIDE SEQUENCE [LARGE SCALE GENOMIC DNA]</scope>
    <source>
        <strain evidence="12 13">DSM 6061</strain>
    </source>
</reference>
<dbReference type="Proteomes" id="UP000076643">
    <property type="component" value="Unassembled WGS sequence"/>
</dbReference>
<dbReference type="Pfam" id="PF12019">
    <property type="entry name" value="GspH"/>
    <property type="match status" value="1"/>
</dbReference>
<proteinExistence type="inferred from homology"/>
<comment type="similarity">
    <text evidence="9">Belongs to the GSP H family.</text>
</comment>
<evidence type="ECO:0000313" key="13">
    <source>
        <dbReference type="Proteomes" id="UP000076643"/>
    </source>
</evidence>
<gene>
    <name evidence="12" type="ORF">N475_02530</name>
</gene>
<keyword evidence="4" id="KW-0488">Methylation</keyword>
<keyword evidence="3" id="KW-1003">Cell membrane</keyword>
<comment type="subcellular location">
    <subcellularLocation>
        <location evidence="1">Cell inner membrane</location>
        <topology evidence="1">Single-pass membrane protein</topology>
    </subcellularLocation>
</comment>
<evidence type="ECO:0000256" key="6">
    <source>
        <dbReference type="ARBA" id="ARBA00022692"/>
    </source>
</evidence>
<feature type="domain" description="General secretion pathway GspH" evidence="11">
    <location>
        <begin position="50"/>
        <end position="152"/>
    </location>
</feature>
<evidence type="ECO:0000256" key="10">
    <source>
        <dbReference type="ARBA" id="ARBA00030775"/>
    </source>
</evidence>
<keyword evidence="13" id="KW-1185">Reference proteome</keyword>
<keyword evidence="5" id="KW-0997">Cell inner membrane</keyword>
<dbReference type="GO" id="GO:0015628">
    <property type="term" value="P:protein secretion by the type II secretion system"/>
    <property type="evidence" value="ECO:0007669"/>
    <property type="project" value="InterPro"/>
</dbReference>
<dbReference type="GeneID" id="57363000"/>
<dbReference type="GO" id="GO:0005886">
    <property type="term" value="C:plasma membrane"/>
    <property type="evidence" value="ECO:0007669"/>
    <property type="project" value="UniProtKB-SubCell"/>
</dbReference>
<evidence type="ECO:0000256" key="5">
    <source>
        <dbReference type="ARBA" id="ARBA00022519"/>
    </source>
</evidence>
<dbReference type="GO" id="GO:0015627">
    <property type="term" value="C:type II protein secretion system complex"/>
    <property type="evidence" value="ECO:0007669"/>
    <property type="project" value="InterPro"/>
</dbReference>
<evidence type="ECO:0000256" key="3">
    <source>
        <dbReference type="ARBA" id="ARBA00022475"/>
    </source>
</evidence>
<evidence type="ECO:0000313" key="12">
    <source>
        <dbReference type="EMBL" id="KZN37708.1"/>
    </source>
</evidence>
<comment type="caution">
    <text evidence="12">The sequence shown here is derived from an EMBL/GenBank/DDBJ whole genome shotgun (WGS) entry which is preliminary data.</text>
</comment>
<dbReference type="SUPFAM" id="SSF54523">
    <property type="entry name" value="Pili subunits"/>
    <property type="match status" value="1"/>
</dbReference>
<dbReference type="InterPro" id="IPR022346">
    <property type="entry name" value="T2SS_GspH"/>
</dbReference>
<dbReference type="AlphaFoldDB" id="A0A166WP66"/>
<evidence type="ECO:0000256" key="1">
    <source>
        <dbReference type="ARBA" id="ARBA00004377"/>
    </source>
</evidence>